<dbReference type="OrthoDB" id="9798190at2"/>
<comment type="similarity">
    <text evidence="1">Belongs to the membrane fusion protein (MFP) (TC 8.A.1) family.</text>
</comment>
<dbReference type="Gene3D" id="2.40.50.100">
    <property type="match status" value="1"/>
</dbReference>
<feature type="chain" id="PRO_5020818126" evidence="3">
    <location>
        <begin position="18"/>
        <end position="344"/>
    </location>
</feature>
<dbReference type="PANTHER" id="PTHR30469">
    <property type="entry name" value="MULTIDRUG RESISTANCE PROTEIN MDTA"/>
    <property type="match status" value="1"/>
</dbReference>
<organism evidence="7 8">
    <name type="scientific">Arundinibacter roseus</name>
    <dbReference type="NCBI Taxonomy" id="2070510"/>
    <lineage>
        <taxon>Bacteria</taxon>
        <taxon>Pseudomonadati</taxon>
        <taxon>Bacteroidota</taxon>
        <taxon>Cytophagia</taxon>
        <taxon>Cytophagales</taxon>
        <taxon>Spirosomataceae</taxon>
        <taxon>Arundinibacter</taxon>
    </lineage>
</organism>
<proteinExistence type="inferred from homology"/>
<evidence type="ECO:0000256" key="1">
    <source>
        <dbReference type="ARBA" id="ARBA00009477"/>
    </source>
</evidence>
<evidence type="ECO:0000256" key="3">
    <source>
        <dbReference type="SAM" id="SignalP"/>
    </source>
</evidence>
<feature type="domain" description="YknX-like C-terminal permuted SH3-like" evidence="6">
    <location>
        <begin position="278"/>
        <end position="343"/>
    </location>
</feature>
<dbReference type="SUPFAM" id="SSF111369">
    <property type="entry name" value="HlyD-like secretion proteins"/>
    <property type="match status" value="1"/>
</dbReference>
<evidence type="ECO:0000259" key="5">
    <source>
        <dbReference type="Pfam" id="PF25954"/>
    </source>
</evidence>
<evidence type="ECO:0000256" key="2">
    <source>
        <dbReference type="SAM" id="Coils"/>
    </source>
</evidence>
<dbReference type="GO" id="GO:1990281">
    <property type="term" value="C:efflux pump complex"/>
    <property type="evidence" value="ECO:0007669"/>
    <property type="project" value="TreeGrafter"/>
</dbReference>
<feature type="coiled-coil region" evidence="2">
    <location>
        <begin position="102"/>
        <end position="136"/>
    </location>
</feature>
<feature type="domain" description="CusB-like beta-barrel" evidence="5">
    <location>
        <begin position="198"/>
        <end position="269"/>
    </location>
</feature>
<dbReference type="InterPro" id="IPR058637">
    <property type="entry name" value="YknX-like_C"/>
</dbReference>
<evidence type="ECO:0000313" key="7">
    <source>
        <dbReference type="EMBL" id="TDB64079.1"/>
    </source>
</evidence>
<feature type="domain" description="Multidrug resistance protein MdtA-like barrel-sandwich hybrid" evidence="4">
    <location>
        <begin position="66"/>
        <end position="183"/>
    </location>
</feature>
<dbReference type="AlphaFoldDB" id="A0A4R4KCR6"/>
<gene>
    <name evidence="7" type="ORF">EZE20_14140</name>
</gene>
<dbReference type="GO" id="GO:0015562">
    <property type="term" value="F:efflux transmembrane transporter activity"/>
    <property type="evidence" value="ECO:0007669"/>
    <property type="project" value="TreeGrafter"/>
</dbReference>
<keyword evidence="3" id="KW-0732">Signal</keyword>
<evidence type="ECO:0000313" key="8">
    <source>
        <dbReference type="Proteomes" id="UP000295706"/>
    </source>
</evidence>
<comment type="caution">
    <text evidence="7">The sequence shown here is derived from an EMBL/GenBank/DDBJ whole genome shotgun (WGS) entry which is preliminary data.</text>
</comment>
<keyword evidence="8" id="KW-1185">Reference proteome</keyword>
<evidence type="ECO:0000259" key="6">
    <source>
        <dbReference type="Pfam" id="PF25989"/>
    </source>
</evidence>
<dbReference type="Pfam" id="PF25989">
    <property type="entry name" value="YknX_C"/>
    <property type="match status" value="1"/>
</dbReference>
<accession>A0A4R4KCR6</accession>
<sequence length="344" mass="37460">MKSIVLPSIFLLSWVLAACSEKEAQQTKVTDEEFIAIKTVSVRDTIRVEPVLVSGRVASSEEARLSFKIGGIVSQILVKEGQAVRKGQLLAVLDQTEISAQVKQAQFSAEKAERDRNRVEQMLRDTAATLEQMQNASTGYDVANQSLQIARFNQAYSRITSPIDGTVTRKFMNEGELASSGAPVLLLASNRRSDWVVRVGVSDKDWARLAPGDQATIELDAYPDEIFKGKVTTMAQAADPLSSLYEVEIRLDNSDKRLATGLFATVTLLPRQSRSYAVVPIEAIVEGNGKNAFVFVNAQGKARRIPVVVGFLDGKNVLIRSGLDGVSQVITAGSGFLRDGSRIQ</sequence>
<keyword evidence="2" id="KW-0175">Coiled coil</keyword>
<dbReference type="PANTHER" id="PTHR30469:SF15">
    <property type="entry name" value="HLYD FAMILY OF SECRETION PROTEINS"/>
    <property type="match status" value="1"/>
</dbReference>
<dbReference type="InterPro" id="IPR058792">
    <property type="entry name" value="Beta-barrel_RND_2"/>
</dbReference>
<dbReference type="InterPro" id="IPR006143">
    <property type="entry name" value="RND_pump_MFP"/>
</dbReference>
<dbReference type="NCBIfam" id="TIGR01730">
    <property type="entry name" value="RND_mfp"/>
    <property type="match status" value="1"/>
</dbReference>
<evidence type="ECO:0000259" key="4">
    <source>
        <dbReference type="Pfam" id="PF25917"/>
    </source>
</evidence>
<feature type="signal peptide" evidence="3">
    <location>
        <begin position="1"/>
        <end position="17"/>
    </location>
</feature>
<reference evidence="7 8" key="1">
    <citation type="submission" date="2019-02" db="EMBL/GenBank/DDBJ databases">
        <title>Arundinibacter roseus gen. nov., sp. nov., a new member of the family Cytophagaceae.</title>
        <authorList>
            <person name="Szuroczki S."/>
            <person name="Khayer B."/>
            <person name="Sproer C."/>
            <person name="Toumi M."/>
            <person name="Szabo A."/>
            <person name="Felfoldi T."/>
            <person name="Schumann P."/>
            <person name="Toth E."/>
        </authorList>
    </citation>
    <scope>NUCLEOTIDE SEQUENCE [LARGE SCALE GENOMIC DNA]</scope>
    <source>
        <strain evidence="7 8">DMA-k-7a</strain>
    </source>
</reference>
<dbReference type="Gene3D" id="2.40.30.170">
    <property type="match status" value="1"/>
</dbReference>
<dbReference type="PROSITE" id="PS51257">
    <property type="entry name" value="PROKAR_LIPOPROTEIN"/>
    <property type="match status" value="1"/>
</dbReference>
<dbReference type="Pfam" id="PF25917">
    <property type="entry name" value="BSH_RND"/>
    <property type="match status" value="1"/>
</dbReference>
<protein>
    <submittedName>
        <fullName evidence="7">Efflux RND transporter periplasmic adaptor subunit</fullName>
    </submittedName>
</protein>
<dbReference type="Proteomes" id="UP000295706">
    <property type="component" value="Unassembled WGS sequence"/>
</dbReference>
<dbReference type="Gene3D" id="2.40.420.20">
    <property type="match status" value="1"/>
</dbReference>
<name>A0A4R4KCR6_9BACT</name>
<dbReference type="RefSeq" id="WP_132118728.1">
    <property type="nucleotide sequence ID" value="NZ_SMJU01000008.1"/>
</dbReference>
<dbReference type="Pfam" id="PF25954">
    <property type="entry name" value="Beta-barrel_RND_2"/>
    <property type="match status" value="1"/>
</dbReference>
<dbReference type="InterPro" id="IPR058625">
    <property type="entry name" value="MdtA-like_BSH"/>
</dbReference>
<dbReference type="EMBL" id="SMJU01000008">
    <property type="protein sequence ID" value="TDB64079.1"/>
    <property type="molecule type" value="Genomic_DNA"/>
</dbReference>